<comment type="caution">
    <text evidence="1">The sequence shown here is derived from an EMBL/GenBank/DDBJ whole genome shotgun (WGS) entry which is preliminary data.</text>
</comment>
<dbReference type="Proteomes" id="UP000801492">
    <property type="component" value="Unassembled WGS sequence"/>
</dbReference>
<proteinExistence type="predicted"/>
<keyword evidence="2" id="KW-1185">Reference proteome</keyword>
<protein>
    <submittedName>
        <fullName evidence="1">Uncharacterized protein</fullName>
    </submittedName>
</protein>
<sequence>MYIPLHCVATEIIDRVQDIVLISRRLKLEEIVLDDWNEDPKLQWLKEIIKEQQDRRNIECQGMRLPQQRGRLQATAAIDITHMNPAFPYGNVYKY</sequence>
<name>A0A8K0CDV1_IGNLU</name>
<accession>A0A8K0CDV1</accession>
<evidence type="ECO:0000313" key="2">
    <source>
        <dbReference type="Proteomes" id="UP000801492"/>
    </source>
</evidence>
<organism evidence="1 2">
    <name type="scientific">Ignelater luminosus</name>
    <name type="common">Cucubano</name>
    <name type="synonym">Pyrophorus luminosus</name>
    <dbReference type="NCBI Taxonomy" id="2038154"/>
    <lineage>
        <taxon>Eukaryota</taxon>
        <taxon>Metazoa</taxon>
        <taxon>Ecdysozoa</taxon>
        <taxon>Arthropoda</taxon>
        <taxon>Hexapoda</taxon>
        <taxon>Insecta</taxon>
        <taxon>Pterygota</taxon>
        <taxon>Neoptera</taxon>
        <taxon>Endopterygota</taxon>
        <taxon>Coleoptera</taxon>
        <taxon>Polyphaga</taxon>
        <taxon>Elateriformia</taxon>
        <taxon>Elateroidea</taxon>
        <taxon>Elateridae</taxon>
        <taxon>Agrypninae</taxon>
        <taxon>Pyrophorini</taxon>
        <taxon>Ignelater</taxon>
    </lineage>
</organism>
<dbReference type="EMBL" id="VTPC01090308">
    <property type="protein sequence ID" value="KAF2883716.1"/>
    <property type="molecule type" value="Genomic_DNA"/>
</dbReference>
<evidence type="ECO:0000313" key="1">
    <source>
        <dbReference type="EMBL" id="KAF2883716.1"/>
    </source>
</evidence>
<gene>
    <name evidence="1" type="ORF">ILUMI_22466</name>
</gene>
<reference evidence="1" key="1">
    <citation type="submission" date="2019-08" db="EMBL/GenBank/DDBJ databases">
        <title>The genome of the North American firefly Photinus pyralis.</title>
        <authorList>
            <consortium name="Photinus pyralis genome working group"/>
            <person name="Fallon T.R."/>
            <person name="Sander Lower S.E."/>
            <person name="Weng J.-K."/>
        </authorList>
    </citation>
    <scope>NUCLEOTIDE SEQUENCE</scope>
    <source>
        <strain evidence="1">TRF0915ILg1</strain>
        <tissue evidence="1">Whole body</tissue>
    </source>
</reference>
<dbReference type="AlphaFoldDB" id="A0A8K0CDV1"/>